<evidence type="ECO:0000256" key="6">
    <source>
        <dbReference type="ARBA" id="ARBA00023180"/>
    </source>
</evidence>
<sequence>MAKRLLYIHAPKCGGTSFGSSVRLAYFHSQATINVNRSRRIREAMYPNAEGPEKVLHEQAVRKIMLGDLMARGVQCISAHVLYHADLHMSLDPERQAVTLLRDPVARFMSHYAYVQRNHPDATRPDTLAVFLESEMAQRYGSIYLLYFAGTYQHTTDDLEGALATARENLGRFSLIGDLSRASAFRSALRNLVGRPLPGWERNKRPHGGKSSVEELPDTLRARIEALCAPDIALYRHAQSLPTCV</sequence>
<keyword evidence="4" id="KW-1133">Transmembrane helix</keyword>
<comment type="subcellular location">
    <subcellularLocation>
        <location evidence="1">Membrane</location>
        <topology evidence="1">Single-pass membrane protein</topology>
    </subcellularLocation>
</comment>
<dbReference type="EMBL" id="FZNN01000037">
    <property type="protein sequence ID" value="SNR85502.1"/>
    <property type="molecule type" value="Genomic_DNA"/>
</dbReference>
<dbReference type="Proteomes" id="UP000198417">
    <property type="component" value="Unassembled WGS sequence"/>
</dbReference>
<evidence type="ECO:0000256" key="5">
    <source>
        <dbReference type="ARBA" id="ARBA00023136"/>
    </source>
</evidence>
<evidence type="ECO:0000256" key="1">
    <source>
        <dbReference type="ARBA" id="ARBA00004167"/>
    </source>
</evidence>
<evidence type="ECO:0000313" key="8">
    <source>
        <dbReference type="Proteomes" id="UP000198417"/>
    </source>
</evidence>
<keyword evidence="3" id="KW-0812">Transmembrane</keyword>
<dbReference type="Gene3D" id="3.40.50.300">
    <property type="entry name" value="P-loop containing nucleotide triphosphate hydrolases"/>
    <property type="match status" value="1"/>
</dbReference>
<keyword evidence="2 7" id="KW-0808">Transferase</keyword>
<dbReference type="InterPro" id="IPR027417">
    <property type="entry name" value="P-loop_NTPase"/>
</dbReference>
<keyword evidence="6" id="KW-0325">Glycoprotein</keyword>
<dbReference type="PANTHER" id="PTHR12812">
    <property type="entry name" value="HEPARAN SULFATE 6-O-SULFOTRANSFERASE 3"/>
    <property type="match status" value="1"/>
</dbReference>
<evidence type="ECO:0000256" key="4">
    <source>
        <dbReference type="ARBA" id="ARBA00022989"/>
    </source>
</evidence>
<dbReference type="GO" id="GO:0017095">
    <property type="term" value="F:heparan sulfate 6-sulfotransferase activity"/>
    <property type="evidence" value="ECO:0007669"/>
    <property type="project" value="TreeGrafter"/>
</dbReference>
<dbReference type="PANTHER" id="PTHR12812:SF0">
    <property type="entry name" value="HEPARAN-SULFATE 6-O-SULFOTRANSFERASE"/>
    <property type="match status" value="1"/>
</dbReference>
<keyword evidence="8" id="KW-1185">Reference proteome</keyword>
<reference evidence="7 8" key="1">
    <citation type="submission" date="2017-06" db="EMBL/GenBank/DDBJ databases">
        <authorList>
            <person name="Kim H.J."/>
            <person name="Triplett B.A."/>
        </authorList>
    </citation>
    <scope>NUCLEOTIDE SEQUENCE [LARGE SCALE GENOMIC DNA]</scope>
    <source>
        <strain evidence="7 8">DSM 29052</strain>
    </source>
</reference>
<dbReference type="GO" id="GO:0016020">
    <property type="term" value="C:membrane"/>
    <property type="evidence" value="ECO:0007669"/>
    <property type="project" value="UniProtKB-SubCell"/>
</dbReference>
<evidence type="ECO:0000256" key="2">
    <source>
        <dbReference type="ARBA" id="ARBA00022679"/>
    </source>
</evidence>
<dbReference type="AlphaFoldDB" id="A0A238ZQS9"/>
<proteinExistence type="predicted"/>
<dbReference type="RefSeq" id="WP_089273955.1">
    <property type="nucleotide sequence ID" value="NZ_FZNN01000037.1"/>
</dbReference>
<protein>
    <submittedName>
        <fullName evidence="7">Sulfotransferase family protein</fullName>
    </submittedName>
</protein>
<accession>A0A238ZQS9</accession>
<dbReference type="InterPro" id="IPR010635">
    <property type="entry name" value="Heparan_SO4-6-sulfoTrfase"/>
</dbReference>
<keyword evidence="5" id="KW-0472">Membrane</keyword>
<dbReference type="SUPFAM" id="SSF52540">
    <property type="entry name" value="P-loop containing nucleoside triphosphate hydrolases"/>
    <property type="match status" value="1"/>
</dbReference>
<gene>
    <name evidence="7" type="ORF">SAMN06265370_13715</name>
</gene>
<name>A0A238ZQS9_9RHOB</name>
<dbReference type="OrthoDB" id="7992362at2"/>
<evidence type="ECO:0000313" key="7">
    <source>
        <dbReference type="EMBL" id="SNR85502.1"/>
    </source>
</evidence>
<organism evidence="7 8">
    <name type="scientific">Puniceibacterium sediminis</name>
    <dbReference type="NCBI Taxonomy" id="1608407"/>
    <lineage>
        <taxon>Bacteria</taxon>
        <taxon>Pseudomonadati</taxon>
        <taxon>Pseudomonadota</taxon>
        <taxon>Alphaproteobacteria</taxon>
        <taxon>Rhodobacterales</taxon>
        <taxon>Paracoccaceae</taxon>
        <taxon>Puniceibacterium</taxon>
    </lineage>
</organism>
<evidence type="ECO:0000256" key="3">
    <source>
        <dbReference type="ARBA" id="ARBA00022692"/>
    </source>
</evidence>